<evidence type="ECO:0000256" key="2">
    <source>
        <dbReference type="ARBA" id="ARBA00037999"/>
    </source>
</evidence>
<evidence type="ECO:0000313" key="6">
    <source>
        <dbReference type="EMBL" id="GAP19209.1"/>
    </source>
</evidence>
<dbReference type="InterPro" id="IPR015422">
    <property type="entry name" value="PyrdxlP-dep_Trfase_small"/>
</dbReference>
<dbReference type="InterPro" id="IPR015421">
    <property type="entry name" value="PyrdxlP-dep_Trfase_major"/>
</dbReference>
<dbReference type="FunFam" id="3.40.640.10:FF:000089">
    <property type="entry name" value="Aminotransferase, DegT/DnrJ/EryC1/StrS family"/>
    <property type="match status" value="1"/>
</dbReference>
<dbReference type="Pfam" id="PF01041">
    <property type="entry name" value="DegT_DnrJ_EryC1"/>
    <property type="match status" value="1"/>
</dbReference>
<dbReference type="Proteomes" id="UP000050501">
    <property type="component" value="Unassembled WGS sequence"/>
</dbReference>
<dbReference type="GO" id="GO:0030170">
    <property type="term" value="F:pyridoxal phosphate binding"/>
    <property type="evidence" value="ECO:0007669"/>
    <property type="project" value="UniProtKB-ARBA"/>
</dbReference>
<evidence type="ECO:0000313" key="7">
    <source>
        <dbReference type="EMBL" id="KPL88729.1"/>
    </source>
</evidence>
<dbReference type="EMBL" id="LGCM01000016">
    <property type="protein sequence ID" value="KPL88729.1"/>
    <property type="molecule type" value="Genomic_DNA"/>
</dbReference>
<sequence length="366" mass="39420">MIPLLDLKAQYRSLQAEMDAAVCAVMAEGHFILGPNVSALEAEIAAYLGVRHAVGVASGTDALIIGLRAAGVGAGDEVIVPAYTFFATAGAVLTVGAVPVIVDVDPRTYALDTAQVEARLTARTRAIVPVHLYGHPAPMEAVLALARKHHLRVVEDNAQAFGARYHGQRTASLGDVGCLSFFPTKNLGGYGDGGMVVTNDDGIAEQARMLRVHGWKRKYYPEMLGYNSRLDEIQAAVLRVKLKYVDGWNQQRRALAEVYRAGFAGSPVSVPVEEPGCEHVYHLYVVRVPQRAAVQARLKAAGIASDVYYPQPLHLTQPCRQLGGAEGDFPQAEQASRETLAIPLYPEMSSADQQQVIREVLAAVRG</sequence>
<name>A0A0M8JPV8_9CHLR</name>
<proteinExistence type="inferred from homology"/>
<evidence type="ECO:0000313" key="8">
    <source>
        <dbReference type="Proteomes" id="UP000050501"/>
    </source>
</evidence>
<dbReference type="PATRIC" id="fig|229921.5.peg.2392"/>
<dbReference type="RefSeq" id="WP_062419504.1">
    <property type="nucleotide sequence ID" value="NZ_BBXZ01000167.1"/>
</dbReference>
<feature type="modified residue" description="N6-(pyridoxal phosphate)lysine" evidence="4">
    <location>
        <position position="185"/>
    </location>
</feature>
<evidence type="ECO:0000256" key="4">
    <source>
        <dbReference type="PIRSR" id="PIRSR000390-2"/>
    </source>
</evidence>
<dbReference type="OrthoDB" id="9810913at2"/>
<protein>
    <submittedName>
        <fullName evidence="7">Pleiotropic regulatory protein</fullName>
    </submittedName>
    <submittedName>
        <fullName evidence="6">Predicted pyridoxal phosphate-dependent enzyme</fullName>
    </submittedName>
</protein>
<organism evidence="6">
    <name type="scientific">Levilinea saccharolytica</name>
    <dbReference type="NCBI Taxonomy" id="229921"/>
    <lineage>
        <taxon>Bacteria</taxon>
        <taxon>Bacillati</taxon>
        <taxon>Chloroflexota</taxon>
        <taxon>Anaerolineae</taxon>
        <taxon>Anaerolineales</taxon>
        <taxon>Anaerolineaceae</taxon>
        <taxon>Levilinea</taxon>
    </lineage>
</organism>
<evidence type="ECO:0000256" key="1">
    <source>
        <dbReference type="ARBA" id="ARBA00022898"/>
    </source>
</evidence>
<feature type="active site" description="Proton acceptor" evidence="3">
    <location>
        <position position="185"/>
    </location>
</feature>
<keyword evidence="1 4" id="KW-0663">Pyridoxal phosphate</keyword>
<dbReference type="SUPFAM" id="SSF53383">
    <property type="entry name" value="PLP-dependent transferases"/>
    <property type="match status" value="1"/>
</dbReference>
<dbReference type="PIRSF" id="PIRSF000390">
    <property type="entry name" value="PLP_StrS"/>
    <property type="match status" value="1"/>
</dbReference>
<dbReference type="Gene3D" id="3.90.1150.10">
    <property type="entry name" value="Aspartate Aminotransferase, domain 1"/>
    <property type="match status" value="1"/>
</dbReference>
<dbReference type="PANTHER" id="PTHR30244:SF36">
    <property type="entry name" value="3-OXO-GLUCOSE-6-PHOSPHATE:GLUTAMATE AMINOTRANSFERASE"/>
    <property type="match status" value="1"/>
</dbReference>
<dbReference type="GO" id="GO:0000271">
    <property type="term" value="P:polysaccharide biosynthetic process"/>
    <property type="evidence" value="ECO:0007669"/>
    <property type="project" value="TreeGrafter"/>
</dbReference>
<dbReference type="EMBL" id="DF967975">
    <property type="protein sequence ID" value="GAP19209.1"/>
    <property type="molecule type" value="Genomic_DNA"/>
</dbReference>
<reference evidence="6" key="1">
    <citation type="journal article" date="2015" name="Genome Announc.">
        <title>Draft Genome Sequences of Anaerolinea thermolimosa IMO-1, Bellilinea caldifistulae GOMI-1, Leptolinea tardivitalis YMTK-2, Levilinea saccharolytica KIBI-1, Longilinea arvoryzae KOME-1, Previously Described as Members of the Class Anaerolineae (Chloroflexi).</title>
        <authorList>
            <person name="Matsuura N."/>
            <person name="Tourlousse M.D."/>
            <person name="Ohashi A."/>
            <person name="Hugenholtz P."/>
            <person name="Sekiguchi Y."/>
        </authorList>
    </citation>
    <scope>NUCLEOTIDE SEQUENCE</scope>
    <source>
        <strain evidence="6">KIBI-1</strain>
    </source>
</reference>
<dbReference type="AlphaFoldDB" id="A0A0M8JPV8"/>
<dbReference type="InterPro" id="IPR000653">
    <property type="entry name" value="DegT/StrS_aminotransferase"/>
</dbReference>
<dbReference type="PANTHER" id="PTHR30244">
    <property type="entry name" value="TRANSAMINASE"/>
    <property type="match status" value="1"/>
</dbReference>
<gene>
    <name evidence="7" type="ORF">ADN01_03785</name>
    <name evidence="6" type="ORF">LSAC_03109</name>
</gene>
<reference evidence="7 8" key="2">
    <citation type="submission" date="2015-07" db="EMBL/GenBank/DDBJ databases">
        <title>Genome sequence of Levilinea saccharolytica DSM 16555.</title>
        <authorList>
            <person name="Hemp J."/>
            <person name="Ward L.M."/>
            <person name="Pace L.A."/>
            <person name="Fischer W.W."/>
        </authorList>
    </citation>
    <scope>NUCLEOTIDE SEQUENCE [LARGE SCALE GENOMIC DNA]</scope>
    <source>
        <strain evidence="7 8">KIBI-1</strain>
    </source>
</reference>
<keyword evidence="8" id="KW-1185">Reference proteome</keyword>
<dbReference type="STRING" id="229921.ADN01_03785"/>
<comment type="similarity">
    <text evidence="2 5">Belongs to the DegT/DnrJ/EryC1 family.</text>
</comment>
<accession>A0A0M8JPV8</accession>
<evidence type="ECO:0000256" key="5">
    <source>
        <dbReference type="RuleBase" id="RU004508"/>
    </source>
</evidence>
<dbReference type="InterPro" id="IPR015424">
    <property type="entry name" value="PyrdxlP-dep_Trfase"/>
</dbReference>
<dbReference type="Gene3D" id="3.40.640.10">
    <property type="entry name" value="Type I PLP-dependent aspartate aminotransferase-like (Major domain)"/>
    <property type="match status" value="1"/>
</dbReference>
<evidence type="ECO:0000256" key="3">
    <source>
        <dbReference type="PIRSR" id="PIRSR000390-1"/>
    </source>
</evidence>
<dbReference type="GO" id="GO:0008483">
    <property type="term" value="F:transaminase activity"/>
    <property type="evidence" value="ECO:0007669"/>
    <property type="project" value="TreeGrafter"/>
</dbReference>
<dbReference type="CDD" id="cd00616">
    <property type="entry name" value="AHBA_syn"/>
    <property type="match status" value="1"/>
</dbReference>